<comment type="caution">
    <text evidence="2">The sequence shown here is derived from an EMBL/GenBank/DDBJ whole genome shotgun (WGS) entry which is preliminary data.</text>
</comment>
<dbReference type="Proteomes" id="UP001287356">
    <property type="component" value="Unassembled WGS sequence"/>
</dbReference>
<keyword evidence="3" id="KW-1185">Reference proteome</keyword>
<evidence type="ECO:0000313" key="3">
    <source>
        <dbReference type="Proteomes" id="UP001287356"/>
    </source>
</evidence>
<reference evidence="2" key="1">
    <citation type="journal article" date="2023" name="Mol. Phylogenet. Evol.">
        <title>Genome-scale phylogeny and comparative genomics of the fungal order Sordariales.</title>
        <authorList>
            <person name="Hensen N."/>
            <person name="Bonometti L."/>
            <person name="Westerberg I."/>
            <person name="Brannstrom I.O."/>
            <person name="Guillou S."/>
            <person name="Cros-Aarteil S."/>
            <person name="Calhoun S."/>
            <person name="Haridas S."/>
            <person name="Kuo A."/>
            <person name="Mondo S."/>
            <person name="Pangilinan J."/>
            <person name="Riley R."/>
            <person name="LaButti K."/>
            <person name="Andreopoulos B."/>
            <person name="Lipzen A."/>
            <person name="Chen C."/>
            <person name="Yan M."/>
            <person name="Daum C."/>
            <person name="Ng V."/>
            <person name="Clum A."/>
            <person name="Steindorff A."/>
            <person name="Ohm R.A."/>
            <person name="Martin F."/>
            <person name="Silar P."/>
            <person name="Natvig D.O."/>
            <person name="Lalanne C."/>
            <person name="Gautier V."/>
            <person name="Ament-Velasquez S.L."/>
            <person name="Kruys A."/>
            <person name="Hutchinson M.I."/>
            <person name="Powell A.J."/>
            <person name="Barry K."/>
            <person name="Miller A.N."/>
            <person name="Grigoriev I.V."/>
            <person name="Debuchy R."/>
            <person name="Gladieux P."/>
            <person name="Hiltunen Thoren M."/>
            <person name="Johannesson H."/>
        </authorList>
    </citation>
    <scope>NUCLEOTIDE SEQUENCE</scope>
    <source>
        <strain evidence="2">CBS 958.72</strain>
    </source>
</reference>
<feature type="chain" id="PRO_5042294611" description="Secreted protein" evidence="1">
    <location>
        <begin position="29"/>
        <end position="88"/>
    </location>
</feature>
<dbReference type="AlphaFoldDB" id="A0AAE0TWS2"/>
<accession>A0AAE0TWS2</accession>
<reference evidence="2" key="2">
    <citation type="submission" date="2023-06" db="EMBL/GenBank/DDBJ databases">
        <authorList>
            <consortium name="Lawrence Berkeley National Laboratory"/>
            <person name="Haridas S."/>
            <person name="Hensen N."/>
            <person name="Bonometti L."/>
            <person name="Westerberg I."/>
            <person name="Brannstrom I.O."/>
            <person name="Guillou S."/>
            <person name="Cros-Aarteil S."/>
            <person name="Calhoun S."/>
            <person name="Kuo A."/>
            <person name="Mondo S."/>
            <person name="Pangilinan J."/>
            <person name="Riley R."/>
            <person name="Labutti K."/>
            <person name="Andreopoulos B."/>
            <person name="Lipzen A."/>
            <person name="Chen C."/>
            <person name="Yanf M."/>
            <person name="Daum C."/>
            <person name="Ng V."/>
            <person name="Clum A."/>
            <person name="Steindorff A."/>
            <person name="Ohm R."/>
            <person name="Martin F."/>
            <person name="Silar P."/>
            <person name="Natvig D."/>
            <person name="Lalanne C."/>
            <person name="Gautier V."/>
            <person name="Ament-Velasquez S.L."/>
            <person name="Kruys A."/>
            <person name="Hutchinson M.I."/>
            <person name="Powell A.J."/>
            <person name="Barry K."/>
            <person name="Miller A.N."/>
            <person name="Grigoriev I.V."/>
            <person name="Debuchy R."/>
            <person name="Gladieux P."/>
            <person name="Thoren M.H."/>
            <person name="Johannesson H."/>
        </authorList>
    </citation>
    <scope>NUCLEOTIDE SEQUENCE</scope>
    <source>
        <strain evidence="2">CBS 958.72</strain>
    </source>
</reference>
<dbReference type="EMBL" id="JAULSN010000001">
    <property type="protein sequence ID" value="KAK3382358.1"/>
    <property type="molecule type" value="Genomic_DNA"/>
</dbReference>
<sequence length="88" mass="10193">MLYDRRWCGTRAISWLSILVAKFQVPRCSPFSCPCLYVSFGCFVSQPPLPGFCTLCLRFKKFPIQDVVNLPNYFPCRLAPRISSYLYV</sequence>
<keyword evidence="1" id="KW-0732">Signal</keyword>
<evidence type="ECO:0000313" key="2">
    <source>
        <dbReference type="EMBL" id="KAK3382358.1"/>
    </source>
</evidence>
<evidence type="ECO:0008006" key="4">
    <source>
        <dbReference type="Google" id="ProtNLM"/>
    </source>
</evidence>
<organism evidence="2 3">
    <name type="scientific">Lasiosphaeria ovina</name>
    <dbReference type="NCBI Taxonomy" id="92902"/>
    <lineage>
        <taxon>Eukaryota</taxon>
        <taxon>Fungi</taxon>
        <taxon>Dikarya</taxon>
        <taxon>Ascomycota</taxon>
        <taxon>Pezizomycotina</taxon>
        <taxon>Sordariomycetes</taxon>
        <taxon>Sordariomycetidae</taxon>
        <taxon>Sordariales</taxon>
        <taxon>Lasiosphaeriaceae</taxon>
        <taxon>Lasiosphaeria</taxon>
    </lineage>
</organism>
<evidence type="ECO:0000256" key="1">
    <source>
        <dbReference type="SAM" id="SignalP"/>
    </source>
</evidence>
<proteinExistence type="predicted"/>
<protein>
    <recommendedName>
        <fullName evidence="4">Secreted protein</fullName>
    </recommendedName>
</protein>
<gene>
    <name evidence="2" type="ORF">B0T24DRAFT_601274</name>
</gene>
<feature type="signal peptide" evidence="1">
    <location>
        <begin position="1"/>
        <end position="28"/>
    </location>
</feature>
<name>A0AAE0TWS2_9PEZI</name>